<feature type="region of interest" description="Disordered" evidence="1">
    <location>
        <begin position="1"/>
        <end position="42"/>
    </location>
</feature>
<dbReference type="EMBL" id="AZBU02000003">
    <property type="protein sequence ID" value="TKR86940.1"/>
    <property type="molecule type" value="Genomic_DNA"/>
</dbReference>
<feature type="compositionally biased region" description="Low complexity" evidence="1">
    <location>
        <begin position="66"/>
        <end position="85"/>
    </location>
</feature>
<protein>
    <recommendedName>
        <fullName evidence="2">CRIB domain-containing protein</fullName>
    </recommendedName>
</protein>
<evidence type="ECO:0000256" key="1">
    <source>
        <dbReference type="SAM" id="MobiDB-lite"/>
    </source>
</evidence>
<evidence type="ECO:0000313" key="4">
    <source>
        <dbReference type="Proteomes" id="UP000298663"/>
    </source>
</evidence>
<accession>A0A4U5NUN1</accession>
<feature type="compositionally biased region" description="Low complexity" evidence="1">
    <location>
        <begin position="99"/>
        <end position="109"/>
    </location>
</feature>
<dbReference type="AlphaFoldDB" id="A0A4U5NUN1"/>
<feature type="region of interest" description="Disordered" evidence="1">
    <location>
        <begin position="66"/>
        <end position="197"/>
    </location>
</feature>
<dbReference type="OrthoDB" id="2156623at2759"/>
<evidence type="ECO:0000259" key="2">
    <source>
        <dbReference type="PROSITE" id="PS50108"/>
    </source>
</evidence>
<feature type="compositionally biased region" description="Basic and acidic residues" evidence="1">
    <location>
        <begin position="21"/>
        <end position="33"/>
    </location>
</feature>
<dbReference type="Proteomes" id="UP000298663">
    <property type="component" value="Unassembled WGS sequence"/>
</dbReference>
<dbReference type="InterPro" id="IPR000095">
    <property type="entry name" value="CRIB_dom"/>
</dbReference>
<dbReference type="SMART" id="SM00285">
    <property type="entry name" value="PBD"/>
    <property type="match status" value="1"/>
</dbReference>
<sequence length="197" mass="20956">MLSETSFKGFGKRRRKLSVKTGRDEQRPGDRRSALPISGPSDFVHIVHMGPGAGLELQNLIDLKNSTSNSLNTSGSSNQQNSPSPADRVRQIINPIMRSTSSSSAATNSVQQLGGTMRDIERIQKSRPVSSHSRSSEGANLPNADEVASKLPAAPAVRNDPTSPPPTAPPEIPTTEDATSRPGTRTVFTTTPSSDKS</sequence>
<keyword evidence="4" id="KW-1185">Reference proteome</keyword>
<feature type="compositionally biased region" description="Pro residues" evidence="1">
    <location>
        <begin position="162"/>
        <end position="172"/>
    </location>
</feature>
<dbReference type="CDD" id="cd00132">
    <property type="entry name" value="CRIB"/>
    <property type="match status" value="1"/>
</dbReference>
<gene>
    <name evidence="3" type="ORF">L596_011432</name>
</gene>
<dbReference type="PROSITE" id="PS50108">
    <property type="entry name" value="CRIB"/>
    <property type="match status" value="1"/>
</dbReference>
<feature type="domain" description="CRIB" evidence="2">
    <location>
        <begin position="37"/>
        <end position="50"/>
    </location>
</feature>
<evidence type="ECO:0000313" key="3">
    <source>
        <dbReference type="EMBL" id="TKR86940.1"/>
    </source>
</evidence>
<organism evidence="3 4">
    <name type="scientific">Steinernema carpocapsae</name>
    <name type="common">Entomopathogenic nematode</name>
    <dbReference type="NCBI Taxonomy" id="34508"/>
    <lineage>
        <taxon>Eukaryota</taxon>
        <taxon>Metazoa</taxon>
        <taxon>Ecdysozoa</taxon>
        <taxon>Nematoda</taxon>
        <taxon>Chromadorea</taxon>
        <taxon>Rhabditida</taxon>
        <taxon>Tylenchina</taxon>
        <taxon>Panagrolaimomorpha</taxon>
        <taxon>Strongyloidoidea</taxon>
        <taxon>Steinernematidae</taxon>
        <taxon>Steinernema</taxon>
    </lineage>
</organism>
<proteinExistence type="predicted"/>
<reference evidence="3 4" key="1">
    <citation type="journal article" date="2015" name="Genome Biol.">
        <title>Comparative genomics of Steinernema reveals deeply conserved gene regulatory networks.</title>
        <authorList>
            <person name="Dillman A.R."/>
            <person name="Macchietto M."/>
            <person name="Porter C.F."/>
            <person name="Rogers A."/>
            <person name="Williams B."/>
            <person name="Antoshechkin I."/>
            <person name="Lee M.M."/>
            <person name="Goodwin Z."/>
            <person name="Lu X."/>
            <person name="Lewis E.E."/>
            <person name="Goodrich-Blair H."/>
            <person name="Stock S.P."/>
            <person name="Adams B.J."/>
            <person name="Sternberg P.W."/>
            <person name="Mortazavi A."/>
        </authorList>
    </citation>
    <scope>NUCLEOTIDE SEQUENCE [LARGE SCALE GENOMIC DNA]</scope>
    <source>
        <strain evidence="3 4">ALL</strain>
    </source>
</reference>
<name>A0A4U5NUN1_STECR</name>
<comment type="caution">
    <text evidence="3">The sequence shown here is derived from an EMBL/GenBank/DDBJ whole genome shotgun (WGS) entry which is preliminary data.</text>
</comment>
<reference evidence="3 4" key="2">
    <citation type="journal article" date="2019" name="G3 (Bethesda)">
        <title>Hybrid Assembly of the Genome of the Entomopathogenic Nematode Steinernema carpocapsae Identifies the X-Chromosome.</title>
        <authorList>
            <person name="Serra L."/>
            <person name="Macchietto M."/>
            <person name="Macias-Munoz A."/>
            <person name="McGill C.J."/>
            <person name="Rodriguez I.M."/>
            <person name="Rodriguez B."/>
            <person name="Murad R."/>
            <person name="Mortazavi A."/>
        </authorList>
    </citation>
    <scope>NUCLEOTIDE SEQUENCE [LARGE SCALE GENOMIC DNA]</scope>
    <source>
        <strain evidence="3 4">ALL</strain>
    </source>
</reference>
<feature type="compositionally biased region" description="Polar residues" evidence="1">
    <location>
        <begin position="181"/>
        <end position="197"/>
    </location>
</feature>